<sequence length="123" mass="13780">MITIQSETDLRALNSRVFPELLVQFVTDLLSDHSEELGGDEEFLHENPIHLCETNDPLLSWLAQSPFGPEYVERIVLPGLTLYRVGVLLDNDAFVQYLILAGTLDGETECWLAENASVGGDYR</sequence>
<dbReference type="Proteomes" id="UP000266340">
    <property type="component" value="Unassembled WGS sequence"/>
</dbReference>
<comment type="caution">
    <text evidence="1">The sequence shown here is derived from an EMBL/GenBank/DDBJ whole genome shotgun (WGS) entry which is preliminary data.</text>
</comment>
<dbReference type="EMBL" id="QXJM01000040">
    <property type="protein sequence ID" value="RIE01514.1"/>
    <property type="molecule type" value="Genomic_DNA"/>
</dbReference>
<protein>
    <submittedName>
        <fullName evidence="1">Uncharacterized protein</fullName>
    </submittedName>
</protein>
<organism evidence="1 2">
    <name type="scientific">Cohnella faecalis</name>
    <dbReference type="NCBI Taxonomy" id="2315694"/>
    <lineage>
        <taxon>Bacteria</taxon>
        <taxon>Bacillati</taxon>
        <taxon>Bacillota</taxon>
        <taxon>Bacilli</taxon>
        <taxon>Bacillales</taxon>
        <taxon>Paenibacillaceae</taxon>
        <taxon>Cohnella</taxon>
    </lineage>
</organism>
<accession>A0A398CRH6</accession>
<dbReference type="RefSeq" id="WP_119151767.1">
    <property type="nucleotide sequence ID" value="NZ_JBHSOV010000040.1"/>
</dbReference>
<evidence type="ECO:0000313" key="2">
    <source>
        <dbReference type="Proteomes" id="UP000266340"/>
    </source>
</evidence>
<evidence type="ECO:0000313" key="1">
    <source>
        <dbReference type="EMBL" id="RIE01514.1"/>
    </source>
</evidence>
<gene>
    <name evidence="1" type="ORF">D3H35_24485</name>
</gene>
<name>A0A398CRH6_9BACL</name>
<dbReference type="AlphaFoldDB" id="A0A398CRH6"/>
<proteinExistence type="predicted"/>
<reference evidence="1 2" key="1">
    <citation type="submission" date="2018-09" db="EMBL/GenBank/DDBJ databases">
        <title>Cohnella cavernae sp. nov., isolated from a karst cave.</title>
        <authorList>
            <person name="Zhu H."/>
        </authorList>
    </citation>
    <scope>NUCLEOTIDE SEQUENCE [LARGE SCALE GENOMIC DNA]</scope>
    <source>
        <strain evidence="1 2">K2E09-144</strain>
    </source>
</reference>
<keyword evidence="2" id="KW-1185">Reference proteome</keyword>